<dbReference type="InterPro" id="IPR049492">
    <property type="entry name" value="BD-FAE-like_dom"/>
</dbReference>
<dbReference type="InterPro" id="IPR050300">
    <property type="entry name" value="GDXG_lipolytic_enzyme"/>
</dbReference>
<keyword evidence="1 3" id="KW-0378">Hydrolase</keyword>
<comment type="caution">
    <text evidence="3">The sequence shown here is derived from an EMBL/GenBank/DDBJ whole genome shotgun (WGS) entry which is preliminary data.</text>
</comment>
<dbReference type="EMBL" id="MU806713">
    <property type="protein sequence ID" value="KAJ3833360.1"/>
    <property type="molecule type" value="Genomic_DNA"/>
</dbReference>
<proteinExistence type="predicted"/>
<dbReference type="AlphaFoldDB" id="A0AA38NZ73"/>
<evidence type="ECO:0000313" key="4">
    <source>
        <dbReference type="Proteomes" id="UP001163846"/>
    </source>
</evidence>
<dbReference type="PANTHER" id="PTHR48081">
    <property type="entry name" value="AB HYDROLASE SUPERFAMILY PROTEIN C4A8.06C"/>
    <property type="match status" value="1"/>
</dbReference>
<dbReference type="SUPFAM" id="SSF53474">
    <property type="entry name" value="alpha/beta-Hydrolases"/>
    <property type="match status" value="1"/>
</dbReference>
<keyword evidence="4" id="KW-1185">Reference proteome</keyword>
<sequence length="318" mass="35192">MESEILEAVQRNGTSWSPAAAEAFRQIYGRKHQELNATKYHGLVKNNISYGPHERNILDVYMPVNQSGSPSLVIIYVHGGGLVAGDKSWYKGSLYANIGDYFASYGIITVIMNYRLVPNVIYPGGGDDVQMAREWVYHNISKTEFGNGDPRKVVLIGQSAGGLHIATNLYRSPNLKNDAVPSPPLAGVVYISTPFCFDTIPEHNHAQTALRAYYETNDGDAIHDSSPLGLVETLPKNLAIFDPRRIPCLIILAQYDPQVVQDSTFSFIDEYRRRSPLGVLPEVMVLAGHNHISHVCSIGTEDDAQGRMLREFLSKISS</sequence>
<dbReference type="PANTHER" id="PTHR48081:SF33">
    <property type="entry name" value="KYNURENINE FORMAMIDASE"/>
    <property type="match status" value="1"/>
</dbReference>
<organism evidence="3 4">
    <name type="scientific">Lentinula raphanica</name>
    <dbReference type="NCBI Taxonomy" id="153919"/>
    <lineage>
        <taxon>Eukaryota</taxon>
        <taxon>Fungi</taxon>
        <taxon>Dikarya</taxon>
        <taxon>Basidiomycota</taxon>
        <taxon>Agaricomycotina</taxon>
        <taxon>Agaricomycetes</taxon>
        <taxon>Agaricomycetidae</taxon>
        <taxon>Agaricales</taxon>
        <taxon>Marasmiineae</taxon>
        <taxon>Omphalotaceae</taxon>
        <taxon>Lentinula</taxon>
    </lineage>
</organism>
<evidence type="ECO:0000259" key="2">
    <source>
        <dbReference type="Pfam" id="PF20434"/>
    </source>
</evidence>
<dbReference type="Gene3D" id="3.40.50.1820">
    <property type="entry name" value="alpha/beta hydrolase"/>
    <property type="match status" value="1"/>
</dbReference>
<reference evidence="3" key="1">
    <citation type="submission" date="2022-08" db="EMBL/GenBank/DDBJ databases">
        <authorList>
            <consortium name="DOE Joint Genome Institute"/>
            <person name="Min B."/>
            <person name="Riley R."/>
            <person name="Sierra-Patev S."/>
            <person name="Naranjo-Ortiz M."/>
            <person name="Looney B."/>
            <person name="Konkel Z."/>
            <person name="Slot J.C."/>
            <person name="Sakamoto Y."/>
            <person name="Steenwyk J.L."/>
            <person name="Rokas A."/>
            <person name="Carro J."/>
            <person name="Camarero S."/>
            <person name="Ferreira P."/>
            <person name="Molpeceres G."/>
            <person name="Ruiz-Duenas F.J."/>
            <person name="Serrano A."/>
            <person name="Henrissat B."/>
            <person name="Drula E."/>
            <person name="Hughes K.W."/>
            <person name="Mata J.L."/>
            <person name="Ishikawa N.K."/>
            <person name="Vargas-Isla R."/>
            <person name="Ushijima S."/>
            <person name="Smith C.A."/>
            <person name="Ahrendt S."/>
            <person name="Andreopoulos W."/>
            <person name="He G."/>
            <person name="Labutti K."/>
            <person name="Lipzen A."/>
            <person name="Ng V."/>
            <person name="Sandor L."/>
            <person name="Barry K."/>
            <person name="Martinez A.T."/>
            <person name="Xiao Y."/>
            <person name="Gibbons J.G."/>
            <person name="Terashima K."/>
            <person name="Hibbett D.S."/>
            <person name="Grigoriev I.V."/>
        </authorList>
    </citation>
    <scope>NUCLEOTIDE SEQUENCE</scope>
    <source>
        <strain evidence="3">TFB9207</strain>
    </source>
</reference>
<accession>A0AA38NZ73</accession>
<dbReference type="Proteomes" id="UP001163846">
    <property type="component" value="Unassembled WGS sequence"/>
</dbReference>
<evidence type="ECO:0000313" key="3">
    <source>
        <dbReference type="EMBL" id="KAJ3833360.1"/>
    </source>
</evidence>
<gene>
    <name evidence="3" type="ORF">F5878DRAFT_409032</name>
</gene>
<dbReference type="GO" id="GO:0016787">
    <property type="term" value="F:hydrolase activity"/>
    <property type="evidence" value="ECO:0007669"/>
    <property type="project" value="UniProtKB-KW"/>
</dbReference>
<dbReference type="Pfam" id="PF20434">
    <property type="entry name" value="BD-FAE"/>
    <property type="match status" value="1"/>
</dbReference>
<evidence type="ECO:0000256" key="1">
    <source>
        <dbReference type="ARBA" id="ARBA00022801"/>
    </source>
</evidence>
<name>A0AA38NZ73_9AGAR</name>
<feature type="domain" description="BD-FAE-like" evidence="2">
    <location>
        <begin position="58"/>
        <end position="167"/>
    </location>
</feature>
<protein>
    <submittedName>
        <fullName evidence="3">Alpha/Beta hydrolase protein</fullName>
    </submittedName>
</protein>
<dbReference type="InterPro" id="IPR029058">
    <property type="entry name" value="AB_hydrolase_fold"/>
</dbReference>